<dbReference type="InterPro" id="IPR051788">
    <property type="entry name" value="MFS_Transporter"/>
</dbReference>
<keyword evidence="3 5" id="KW-1133">Transmembrane helix</keyword>
<comment type="caution">
    <text evidence="7">The sequence shown here is derived from an EMBL/GenBank/DDBJ whole genome shotgun (WGS) entry which is preliminary data.</text>
</comment>
<comment type="subcellular location">
    <subcellularLocation>
        <location evidence="1">Membrane</location>
        <topology evidence="1">Multi-pass membrane protein</topology>
    </subcellularLocation>
</comment>
<feature type="transmembrane region" description="Helical" evidence="5">
    <location>
        <begin position="235"/>
        <end position="254"/>
    </location>
</feature>
<dbReference type="Gene3D" id="1.20.1250.20">
    <property type="entry name" value="MFS general substrate transporter like domains"/>
    <property type="match status" value="2"/>
</dbReference>
<evidence type="ECO:0000256" key="1">
    <source>
        <dbReference type="ARBA" id="ARBA00004141"/>
    </source>
</evidence>
<evidence type="ECO:0000259" key="6">
    <source>
        <dbReference type="PROSITE" id="PS50850"/>
    </source>
</evidence>
<dbReference type="EMBL" id="JAXAFO010000005">
    <property type="protein sequence ID" value="MDX6848537.1"/>
    <property type="molecule type" value="Genomic_DNA"/>
</dbReference>
<feature type="transmembrane region" description="Helical" evidence="5">
    <location>
        <begin position="161"/>
        <end position="181"/>
    </location>
</feature>
<dbReference type="InterPro" id="IPR020846">
    <property type="entry name" value="MFS_dom"/>
</dbReference>
<feature type="transmembrane region" description="Helical" evidence="5">
    <location>
        <begin position="266"/>
        <end position="286"/>
    </location>
</feature>
<dbReference type="SUPFAM" id="SSF103473">
    <property type="entry name" value="MFS general substrate transporter"/>
    <property type="match status" value="1"/>
</dbReference>
<evidence type="ECO:0000313" key="7">
    <source>
        <dbReference type="EMBL" id="MDX6848537.1"/>
    </source>
</evidence>
<dbReference type="PROSITE" id="PS50850">
    <property type="entry name" value="MFS"/>
    <property type="match status" value="1"/>
</dbReference>
<protein>
    <submittedName>
        <fullName evidence="7">MFS transporter</fullName>
    </submittedName>
</protein>
<feature type="transmembrane region" description="Helical" evidence="5">
    <location>
        <begin position="99"/>
        <end position="122"/>
    </location>
</feature>
<feature type="transmembrane region" description="Helical" evidence="5">
    <location>
        <begin position="43"/>
        <end position="68"/>
    </location>
</feature>
<dbReference type="Pfam" id="PF07690">
    <property type="entry name" value="MFS_1"/>
    <property type="match status" value="1"/>
</dbReference>
<dbReference type="Proteomes" id="UP001273505">
    <property type="component" value="Unassembled WGS sequence"/>
</dbReference>
<feature type="transmembrane region" description="Helical" evidence="5">
    <location>
        <begin position="350"/>
        <end position="371"/>
    </location>
</feature>
<feature type="domain" description="Major facilitator superfamily (MFS) profile" evidence="6">
    <location>
        <begin position="9"/>
        <end position="376"/>
    </location>
</feature>
<dbReference type="PANTHER" id="PTHR23514">
    <property type="entry name" value="BYPASS OF STOP CODON PROTEIN 6"/>
    <property type="match status" value="1"/>
</dbReference>
<gene>
    <name evidence="7" type="ORF">SCD92_04145</name>
</gene>
<evidence type="ECO:0000313" key="8">
    <source>
        <dbReference type="Proteomes" id="UP001273505"/>
    </source>
</evidence>
<dbReference type="InterPro" id="IPR011701">
    <property type="entry name" value="MFS"/>
</dbReference>
<reference evidence="7 8" key="1">
    <citation type="submission" date="2023-11" db="EMBL/GenBank/DDBJ databases">
        <title>Gilvimarinus fulvus sp. nov., isolated from the surface of Kelp.</title>
        <authorList>
            <person name="Sun Y.Y."/>
            <person name="Gong Y."/>
            <person name="Du Z.J."/>
        </authorList>
    </citation>
    <scope>NUCLEOTIDE SEQUENCE [LARGE SCALE GENOMIC DNA]</scope>
    <source>
        <strain evidence="7 8">SDUM040013</strain>
    </source>
</reference>
<feature type="transmembrane region" description="Helical" evidence="5">
    <location>
        <begin position="202"/>
        <end position="229"/>
    </location>
</feature>
<evidence type="ECO:0000256" key="4">
    <source>
        <dbReference type="ARBA" id="ARBA00023136"/>
    </source>
</evidence>
<dbReference type="CDD" id="cd17393">
    <property type="entry name" value="MFS_MosC_like"/>
    <property type="match status" value="1"/>
</dbReference>
<organism evidence="7 8">
    <name type="scientific">Gilvimarinus gilvus</name>
    <dbReference type="NCBI Taxonomy" id="3058038"/>
    <lineage>
        <taxon>Bacteria</taxon>
        <taxon>Pseudomonadati</taxon>
        <taxon>Pseudomonadota</taxon>
        <taxon>Gammaproteobacteria</taxon>
        <taxon>Cellvibrionales</taxon>
        <taxon>Cellvibrionaceae</taxon>
        <taxon>Gilvimarinus</taxon>
    </lineage>
</organism>
<feature type="transmembrane region" description="Helical" evidence="5">
    <location>
        <begin position="75"/>
        <end position="93"/>
    </location>
</feature>
<sequence length="376" mass="38827">MPNSNTPATRLATRLGFLVAGFGIACWAPMVPFIKSNLGISEAILGVLLLCIGFGSLVAMVLTGIIAARIGSRPVILISGFALALILPLLPYATSIEVLGVFLFAFGAAMGSLDVAINLHAIEVEQASDKPLMSGFHAMFSLGAFIGAGFITLLLSLQLNLLTACLAGAVIMIGAMACSAPKLLRDRPPAGDATLAMPRGKIWLIAALTAIAFLAEGGILDWSALLIVATEKVQASHGGLGYMLFAMAMVAGRLNGDRLATRFGDYRLLVSSGCLSVAGFVVLLAIDQTSISLAGFTLIGLGLANIVPVLFRRAGQQKDMPPALAIAAVTTAGYAGILIGPALIGFVAEWVGLTTSFWCLAALLVLVVVNAKGSCR</sequence>
<keyword evidence="2 5" id="KW-0812">Transmembrane</keyword>
<accession>A0ABU4RWI1</accession>
<dbReference type="RefSeq" id="WP_302724744.1">
    <property type="nucleotide sequence ID" value="NZ_JAULRU010000823.1"/>
</dbReference>
<proteinExistence type="predicted"/>
<feature type="transmembrane region" description="Helical" evidence="5">
    <location>
        <begin position="12"/>
        <end position="31"/>
    </location>
</feature>
<feature type="transmembrane region" description="Helical" evidence="5">
    <location>
        <begin position="292"/>
        <end position="311"/>
    </location>
</feature>
<evidence type="ECO:0000256" key="5">
    <source>
        <dbReference type="SAM" id="Phobius"/>
    </source>
</evidence>
<name>A0ABU4RWI1_9GAMM</name>
<evidence type="ECO:0000256" key="2">
    <source>
        <dbReference type="ARBA" id="ARBA00022692"/>
    </source>
</evidence>
<keyword evidence="4 5" id="KW-0472">Membrane</keyword>
<feature type="transmembrane region" description="Helical" evidence="5">
    <location>
        <begin position="323"/>
        <end position="344"/>
    </location>
</feature>
<evidence type="ECO:0000256" key="3">
    <source>
        <dbReference type="ARBA" id="ARBA00022989"/>
    </source>
</evidence>
<dbReference type="PANTHER" id="PTHR23514:SF13">
    <property type="entry name" value="INNER MEMBRANE PROTEIN YBJJ"/>
    <property type="match status" value="1"/>
</dbReference>
<dbReference type="InterPro" id="IPR036259">
    <property type="entry name" value="MFS_trans_sf"/>
</dbReference>
<feature type="transmembrane region" description="Helical" evidence="5">
    <location>
        <begin position="134"/>
        <end position="155"/>
    </location>
</feature>
<keyword evidence="8" id="KW-1185">Reference proteome</keyword>